<accession>A0A8T1VP94</accession>
<dbReference type="GO" id="GO:0005576">
    <property type="term" value="C:extracellular region"/>
    <property type="evidence" value="ECO:0007669"/>
    <property type="project" value="TreeGrafter"/>
</dbReference>
<reference evidence="6" key="1">
    <citation type="submission" date="2021-02" db="EMBL/GenBank/DDBJ databases">
        <authorList>
            <person name="Palmer J.M."/>
        </authorList>
    </citation>
    <scope>NUCLEOTIDE SEQUENCE</scope>
    <source>
        <strain evidence="6">SCRP734</strain>
    </source>
</reference>
<feature type="compositionally biased region" description="Basic and acidic residues" evidence="4">
    <location>
        <begin position="134"/>
        <end position="143"/>
    </location>
</feature>
<protein>
    <submittedName>
        <fullName evidence="6">Serine protease inhibitor Kazal-type 5</fullName>
    </submittedName>
</protein>
<dbReference type="SMART" id="SM00280">
    <property type="entry name" value="KAZAL"/>
    <property type="match status" value="3"/>
</dbReference>
<feature type="compositionally biased region" description="Basic and acidic residues" evidence="4">
    <location>
        <begin position="77"/>
        <end position="89"/>
    </location>
</feature>
<organism evidence="6 7">
    <name type="scientific">Phytophthora pseudosyringae</name>
    <dbReference type="NCBI Taxonomy" id="221518"/>
    <lineage>
        <taxon>Eukaryota</taxon>
        <taxon>Sar</taxon>
        <taxon>Stramenopiles</taxon>
        <taxon>Oomycota</taxon>
        <taxon>Peronosporomycetes</taxon>
        <taxon>Peronosporales</taxon>
        <taxon>Peronosporaceae</taxon>
        <taxon>Phytophthora</taxon>
    </lineage>
</organism>
<dbReference type="InterPro" id="IPR050653">
    <property type="entry name" value="Prot_Inhib_GrowthFact_Antg"/>
</dbReference>
<gene>
    <name evidence="6" type="primary">SPINK5</name>
    <name evidence="6" type="ORF">PHYPSEUDO_003973</name>
</gene>
<feature type="region of interest" description="Disordered" evidence="4">
    <location>
        <begin position="1"/>
        <end position="143"/>
    </location>
</feature>
<dbReference type="AlphaFoldDB" id="A0A8T1VP94"/>
<dbReference type="PANTHER" id="PTHR10913">
    <property type="entry name" value="FOLLISTATIN-RELATED"/>
    <property type="match status" value="1"/>
</dbReference>
<keyword evidence="1" id="KW-0646">Protease inhibitor</keyword>
<dbReference type="CDD" id="cd00104">
    <property type="entry name" value="KAZAL_FS"/>
    <property type="match status" value="2"/>
</dbReference>
<evidence type="ECO:0000259" key="5">
    <source>
        <dbReference type="PROSITE" id="PS51465"/>
    </source>
</evidence>
<dbReference type="OrthoDB" id="166060at2759"/>
<dbReference type="Pfam" id="PF07648">
    <property type="entry name" value="Kazal_2"/>
    <property type="match status" value="2"/>
</dbReference>
<evidence type="ECO:0000313" key="6">
    <source>
        <dbReference type="EMBL" id="KAG7383142.1"/>
    </source>
</evidence>
<dbReference type="PROSITE" id="PS51465">
    <property type="entry name" value="KAZAL_2"/>
    <property type="match status" value="2"/>
</dbReference>
<feature type="domain" description="Kazal-like" evidence="5">
    <location>
        <begin position="257"/>
        <end position="310"/>
    </location>
</feature>
<keyword evidence="7" id="KW-1185">Reference proteome</keyword>
<keyword evidence="2" id="KW-0722">Serine protease inhibitor</keyword>
<feature type="compositionally biased region" description="Polar residues" evidence="4">
    <location>
        <begin position="53"/>
        <end position="72"/>
    </location>
</feature>
<evidence type="ECO:0000256" key="4">
    <source>
        <dbReference type="SAM" id="MobiDB-lite"/>
    </source>
</evidence>
<dbReference type="PANTHER" id="PTHR10913:SF45">
    <property type="entry name" value="FOLLISTATIN, ISOFORM A-RELATED"/>
    <property type="match status" value="1"/>
</dbReference>
<feature type="domain" description="Kazal-like" evidence="5">
    <location>
        <begin position="380"/>
        <end position="436"/>
    </location>
</feature>
<dbReference type="InterPro" id="IPR002350">
    <property type="entry name" value="Kazal_dom"/>
</dbReference>
<proteinExistence type="predicted"/>
<evidence type="ECO:0000313" key="7">
    <source>
        <dbReference type="Proteomes" id="UP000694044"/>
    </source>
</evidence>
<evidence type="ECO:0000256" key="2">
    <source>
        <dbReference type="ARBA" id="ARBA00022900"/>
    </source>
</evidence>
<evidence type="ECO:0000256" key="1">
    <source>
        <dbReference type="ARBA" id="ARBA00022690"/>
    </source>
</evidence>
<dbReference type="Proteomes" id="UP000694044">
    <property type="component" value="Unassembled WGS sequence"/>
</dbReference>
<feature type="compositionally biased region" description="Low complexity" evidence="4">
    <location>
        <begin position="114"/>
        <end position="124"/>
    </location>
</feature>
<dbReference type="EMBL" id="JAGDFM010000185">
    <property type="protein sequence ID" value="KAG7383142.1"/>
    <property type="molecule type" value="Genomic_DNA"/>
</dbReference>
<sequence>MPRKESTAAVIVDSPARRRGPKPLLSVEQEMQLVQWKGEDDSSTEEETLLSSGGDNDSSKCAQSTDVQQEVTPVSEVEEKREPSQKRPEAVWSGDPAASPKRQKTEAKTSAVHSPTTSRSVRSSDSTRRGSILPERRQSEKAESIEKLDAIMQSNHRLEAMQRQQLEMLQQLCASNKVMSSITGATLATSCSRECGEYEQCFVYNEAEYCAPLCAPGRCDQDKSCILRGVVPCTSEPCLPEAVCEPRQSPIVNVTGTATSSACKLNCQLVSSPVCGSDNVSYANSCFLKEARCTTGNTSLFVTSRGLCEGEKALNAAYNSLISTLAPTWSTCLATVTCADVLDPVCTSAGTMRNLCYFKRQQRCSQTSVALIRTGACEDSNVMPLCPATCAQTYSPVCASSGQLYGNECLFRQAKCARRDLVAVNIELRTLSECDE</sequence>
<name>A0A8T1VP94_9STRA</name>
<comment type="caution">
    <text evidence="6">The sequence shown here is derived from an EMBL/GenBank/DDBJ whole genome shotgun (WGS) entry which is preliminary data.</text>
</comment>
<keyword evidence="3" id="KW-1015">Disulfide bond</keyword>
<evidence type="ECO:0000256" key="3">
    <source>
        <dbReference type="ARBA" id="ARBA00023157"/>
    </source>
</evidence>